<comment type="caution">
    <text evidence="2">The sequence shown here is derived from an EMBL/GenBank/DDBJ whole genome shotgun (WGS) entry which is preliminary data.</text>
</comment>
<accession>A0A4Z1DXB1</accession>
<name>A0A4Z1DXB1_9STRE</name>
<proteinExistence type="inferred from homology"/>
<sequence>MKLLIPTAKEMNLDTLEKTGNPVSNETQEVIDALASLSLEELASLYKISEERASEEEKRIQALKSGTAKTYSALRLFDGLMYRNIRRTDWTKEEEAYVNEHLLITSALYGVIPALAPIAPHRLDFLMKLKVQGKSLKTFWKASYDQALQDEDLIISLLSSEFKTVFSKEIQDRMVTFKFLEEKNGQLKVHSTISKKARGAFVTALLEKQITKVEEMKNLSFACFGYRADLSTDNQLVYVKALPN</sequence>
<dbReference type="GO" id="GO:0005829">
    <property type="term" value="C:cytosol"/>
    <property type="evidence" value="ECO:0007669"/>
    <property type="project" value="TreeGrafter"/>
</dbReference>
<dbReference type="GO" id="GO:0033194">
    <property type="term" value="P:response to hydroperoxide"/>
    <property type="evidence" value="ECO:0007669"/>
    <property type="project" value="TreeGrafter"/>
</dbReference>
<organism evidence="2 3">
    <name type="scientific">Streptococcus rubneri</name>
    <dbReference type="NCBI Taxonomy" id="1234680"/>
    <lineage>
        <taxon>Bacteria</taxon>
        <taxon>Bacillati</taxon>
        <taxon>Bacillota</taxon>
        <taxon>Bacilli</taxon>
        <taxon>Lactobacillales</taxon>
        <taxon>Streptococcaceae</taxon>
        <taxon>Streptococcus</taxon>
    </lineage>
</organism>
<evidence type="ECO:0000313" key="2">
    <source>
        <dbReference type="EMBL" id="TGN91990.1"/>
    </source>
</evidence>
<dbReference type="RefSeq" id="WP_135782343.1">
    <property type="nucleotide sequence ID" value="NZ_MRXY01000010.1"/>
</dbReference>
<dbReference type="AlphaFoldDB" id="A0A4Z1DXB1"/>
<gene>
    <name evidence="2" type="primary">yaaA</name>
    <name evidence="2" type="ORF">E5S68_03335</name>
</gene>
<dbReference type="PANTHER" id="PTHR30283:SF4">
    <property type="entry name" value="PEROXIDE STRESS RESISTANCE PROTEIN YAAA"/>
    <property type="match status" value="1"/>
</dbReference>
<dbReference type="PANTHER" id="PTHR30283">
    <property type="entry name" value="PEROXIDE STRESS RESPONSE PROTEIN YAAA"/>
    <property type="match status" value="1"/>
</dbReference>
<evidence type="ECO:0000256" key="1">
    <source>
        <dbReference type="HAMAP-Rule" id="MF_00652"/>
    </source>
</evidence>
<evidence type="ECO:0000313" key="3">
    <source>
        <dbReference type="Proteomes" id="UP000297986"/>
    </source>
</evidence>
<dbReference type="EMBL" id="SRRP01000001">
    <property type="protein sequence ID" value="TGN91990.1"/>
    <property type="molecule type" value="Genomic_DNA"/>
</dbReference>
<dbReference type="OrthoDB" id="9777133at2"/>
<comment type="similarity">
    <text evidence="1">Belongs to the UPF0246 family.</text>
</comment>
<dbReference type="Pfam" id="PF03883">
    <property type="entry name" value="H2O2_YaaD"/>
    <property type="match status" value="1"/>
</dbReference>
<dbReference type="Proteomes" id="UP000297986">
    <property type="component" value="Unassembled WGS sequence"/>
</dbReference>
<dbReference type="InterPro" id="IPR005583">
    <property type="entry name" value="YaaA"/>
</dbReference>
<reference evidence="2 3" key="1">
    <citation type="submission" date="2019-04" db="EMBL/GenBank/DDBJ databases">
        <title>Genome sequencing of Streptococcus rubneri DSM 26920(T).</title>
        <authorList>
            <person name="Kook J.-K."/>
            <person name="Park S.-N."/>
            <person name="Lim Y.K."/>
        </authorList>
    </citation>
    <scope>NUCLEOTIDE SEQUENCE [LARGE SCALE GENOMIC DNA]</scope>
    <source>
        <strain evidence="2 3">DSM 26920</strain>
    </source>
</reference>
<keyword evidence="3" id="KW-1185">Reference proteome</keyword>
<dbReference type="NCBIfam" id="NF002543">
    <property type="entry name" value="PRK02101.1-4"/>
    <property type="match status" value="1"/>
</dbReference>
<protein>
    <recommendedName>
        <fullName evidence="1">UPF0246 protein E5S68_03335</fullName>
    </recommendedName>
</protein>
<dbReference type="HAMAP" id="MF_00652">
    <property type="entry name" value="UPF0246"/>
    <property type="match status" value="1"/>
</dbReference>